<evidence type="ECO:0000313" key="4">
    <source>
        <dbReference type="WBParaSite" id="MCU_002187-RA"/>
    </source>
</evidence>
<comment type="similarity">
    <text evidence="1">Belongs to the cyclin family.</text>
</comment>
<protein>
    <submittedName>
        <fullName evidence="4">CYCLIN domain-containing protein</fullName>
    </submittedName>
</protein>
<dbReference type="InterPro" id="IPR036915">
    <property type="entry name" value="Cyclin-like_sf"/>
</dbReference>
<dbReference type="InterPro" id="IPR006671">
    <property type="entry name" value="Cyclin_N"/>
</dbReference>
<feature type="domain" description="Cyclin-like" evidence="3">
    <location>
        <begin position="268"/>
        <end position="353"/>
    </location>
</feature>
<reference evidence="4" key="1">
    <citation type="submission" date="2019-11" db="UniProtKB">
        <authorList>
            <consortium name="WormBaseParasite"/>
        </authorList>
    </citation>
    <scope>IDENTIFICATION</scope>
</reference>
<proteinExistence type="inferred from homology"/>
<feature type="compositionally biased region" description="Basic and acidic residues" evidence="2">
    <location>
        <begin position="473"/>
        <end position="484"/>
    </location>
</feature>
<accession>A0A5K3EPU8</accession>
<dbReference type="WBParaSite" id="MCU_002187-RA">
    <property type="protein sequence ID" value="MCU_002187-RA"/>
    <property type="gene ID" value="MCU_002187"/>
</dbReference>
<feature type="compositionally biased region" description="Low complexity" evidence="2">
    <location>
        <begin position="485"/>
        <end position="497"/>
    </location>
</feature>
<evidence type="ECO:0000256" key="1">
    <source>
        <dbReference type="RuleBase" id="RU000383"/>
    </source>
</evidence>
<dbReference type="PANTHER" id="PTHR14248">
    <property type="entry name" value="CYCLIN Y, ISOFORM A"/>
    <property type="match status" value="1"/>
</dbReference>
<dbReference type="InterPro" id="IPR013763">
    <property type="entry name" value="Cyclin-like_dom"/>
</dbReference>
<dbReference type="SMART" id="SM00385">
    <property type="entry name" value="CYCLIN"/>
    <property type="match status" value="1"/>
</dbReference>
<keyword evidence="1" id="KW-0195">Cyclin</keyword>
<name>A0A5K3EPU8_MESCO</name>
<organism evidence="4">
    <name type="scientific">Mesocestoides corti</name>
    <name type="common">Flatworm</name>
    <dbReference type="NCBI Taxonomy" id="53468"/>
    <lineage>
        <taxon>Eukaryota</taxon>
        <taxon>Metazoa</taxon>
        <taxon>Spiralia</taxon>
        <taxon>Lophotrochozoa</taxon>
        <taxon>Platyhelminthes</taxon>
        <taxon>Cestoda</taxon>
        <taxon>Eucestoda</taxon>
        <taxon>Cyclophyllidea</taxon>
        <taxon>Mesocestoididae</taxon>
        <taxon>Mesocestoides</taxon>
    </lineage>
</organism>
<dbReference type="Gene3D" id="1.10.472.10">
    <property type="entry name" value="Cyclin-like"/>
    <property type="match status" value="1"/>
</dbReference>
<dbReference type="Pfam" id="PF00134">
    <property type="entry name" value="Cyclin_N"/>
    <property type="match status" value="1"/>
</dbReference>
<evidence type="ECO:0000259" key="3">
    <source>
        <dbReference type="SMART" id="SM00385"/>
    </source>
</evidence>
<evidence type="ECO:0000256" key="2">
    <source>
        <dbReference type="SAM" id="MobiDB-lite"/>
    </source>
</evidence>
<dbReference type="AlphaFoldDB" id="A0A5K3EPU8"/>
<sequence>MGNSLVCCRLSWTSFTNSEEEIVPNADYQSRFEFTNHGACYPHIVTSIQPYTLPRDDNYQRLLSYCQKALQACALDASVQHISEREPEDFDFNPSLNGSKTTLFLRSIFRSINQHSPMPKVLGLSDSGKMKRSRSRFQRWSSCSSVYIGDGCLSKPDPKLILHCVSVAVCALIKSEKKKSKQVFKCVKSSDRDPLIECQSDQSPSLTSTYDMENECIVSPEIYKEVYEIYDERVHPLFPASSYCQASLQLPPDVSSFSGLRFQHQILYFLNRLFSSSLVTAESAIVALVYLERIISGLELHVVAWSWRRQLLACILIACKVLDDQAVWNADYCQLLKDVHVEDLNDLERHTLSLLQFNTGVPPAVYARYYFDLLTLGDLVALTDVFSRPARRRMTPKLARRFRILPPTGDVRTEQCSSGIGAAGGGGVLFDLPCLPEDTKGNHLHKSVTCPRRPMETMDANHLPPGMKSKIHQVRDPSESDYERSPSAPSLSSSASSHSSTFTATSGCFQLSPASSTGVYTPWTRPGAIHCDGRGASNSLILLQQDSGLY</sequence>
<dbReference type="SUPFAM" id="SSF47954">
    <property type="entry name" value="Cyclin-like"/>
    <property type="match status" value="1"/>
</dbReference>
<dbReference type="CDD" id="cd20540">
    <property type="entry name" value="CYCLIN_CCNY_like"/>
    <property type="match status" value="1"/>
</dbReference>
<feature type="region of interest" description="Disordered" evidence="2">
    <location>
        <begin position="445"/>
        <end position="497"/>
    </location>
</feature>